<proteinExistence type="inferred from homology"/>
<keyword evidence="2" id="KW-0732">Signal</keyword>
<dbReference type="InterPro" id="IPR000757">
    <property type="entry name" value="Beta-glucanase-like"/>
</dbReference>
<dbReference type="AlphaFoldDB" id="A0A096BMD8"/>
<evidence type="ECO:0000313" key="5">
    <source>
        <dbReference type="Proteomes" id="UP000029578"/>
    </source>
</evidence>
<organism evidence="4 5">
    <name type="scientific">Prevotella melaninogenica DNF00666</name>
    <dbReference type="NCBI Taxonomy" id="1401073"/>
    <lineage>
        <taxon>Bacteria</taxon>
        <taxon>Pseudomonadati</taxon>
        <taxon>Bacteroidota</taxon>
        <taxon>Bacteroidia</taxon>
        <taxon>Bacteroidales</taxon>
        <taxon>Prevotellaceae</taxon>
        <taxon>Prevotella</taxon>
    </lineage>
</organism>
<dbReference type="CDD" id="cd08023">
    <property type="entry name" value="GH16_laminarinase_like"/>
    <property type="match status" value="1"/>
</dbReference>
<dbReference type="InterPro" id="IPR013320">
    <property type="entry name" value="ConA-like_dom_sf"/>
</dbReference>
<dbReference type="RefSeq" id="WP_036866579.1">
    <property type="nucleotide sequence ID" value="NZ_JRNS01000509.1"/>
</dbReference>
<dbReference type="PANTHER" id="PTHR10963:SF55">
    <property type="entry name" value="GLYCOSIDE HYDROLASE FAMILY 16 PROTEIN"/>
    <property type="match status" value="1"/>
</dbReference>
<feature type="domain" description="GH16" evidence="3">
    <location>
        <begin position="30"/>
        <end position="284"/>
    </location>
</feature>
<dbReference type="Pfam" id="PF00722">
    <property type="entry name" value="Glyco_hydro_16"/>
    <property type="match status" value="1"/>
</dbReference>
<gene>
    <name evidence="4" type="ORF">HMPREF0661_11485</name>
</gene>
<dbReference type="InterPro" id="IPR050546">
    <property type="entry name" value="Glycosyl_Hydrlase_16"/>
</dbReference>
<dbReference type="GO" id="GO:0005975">
    <property type="term" value="P:carbohydrate metabolic process"/>
    <property type="evidence" value="ECO:0007669"/>
    <property type="project" value="InterPro"/>
</dbReference>
<name>A0A096BMD8_9BACT</name>
<dbReference type="EMBL" id="JRNS01000509">
    <property type="protein sequence ID" value="KGF43842.1"/>
    <property type="molecule type" value="Genomic_DNA"/>
</dbReference>
<accession>A0A096BMD8</accession>
<dbReference type="GO" id="GO:0004553">
    <property type="term" value="F:hydrolase activity, hydrolyzing O-glycosyl compounds"/>
    <property type="evidence" value="ECO:0007669"/>
    <property type="project" value="InterPro"/>
</dbReference>
<comment type="caution">
    <text evidence="4">The sequence shown here is derived from an EMBL/GenBank/DDBJ whole genome shotgun (WGS) entry which is preliminary data.</text>
</comment>
<sequence length="334" mass="38476">MSQKKNNKRLLAVLTMALFSIISFAQGVKLADGVEPLPADAETPGSEYTLVFHDEFNELDGTLPNTNVWRYCTRRPKVTWARFLSNSPEVAFMKDGNLVLRAIPNFNRSKDDVEMLSGGIETSQSFTFRFGRVECRAMINPFVGNFPAIWMMPKSKFGWPKGGEIDIFEQIDNEQRCYATVHSAWTKSHGNEPHSGNLWMSMNRYHTYAVEWEEDVLTFFADGKRVFQYKKQNDSQEQWPFDKSNFYLILNQSVGNGSWAKKADVNHTYEMRVDWIRVYQKEKHIPTSISVPMTKIQESTESDDIYSLRSAKMGTHESELPKGIYVLNGKKFVK</sequence>
<dbReference type="Proteomes" id="UP000029578">
    <property type="component" value="Unassembled WGS sequence"/>
</dbReference>
<feature type="signal peptide" evidence="2">
    <location>
        <begin position="1"/>
        <end position="25"/>
    </location>
</feature>
<dbReference type="Gene3D" id="2.60.120.200">
    <property type="match status" value="1"/>
</dbReference>
<evidence type="ECO:0000313" key="4">
    <source>
        <dbReference type="EMBL" id="KGF43842.1"/>
    </source>
</evidence>
<evidence type="ECO:0000256" key="1">
    <source>
        <dbReference type="ARBA" id="ARBA00006865"/>
    </source>
</evidence>
<reference evidence="4 5" key="1">
    <citation type="submission" date="2014-07" db="EMBL/GenBank/DDBJ databases">
        <authorList>
            <person name="McCorrison J."/>
            <person name="Sanka R."/>
            <person name="Torralba M."/>
            <person name="Gillis M."/>
            <person name="Haft D.H."/>
            <person name="Methe B."/>
            <person name="Sutton G."/>
            <person name="Nelson K.E."/>
        </authorList>
    </citation>
    <scope>NUCLEOTIDE SEQUENCE [LARGE SCALE GENOMIC DNA]</scope>
    <source>
        <strain evidence="4 5">DNF00666</strain>
    </source>
</reference>
<comment type="similarity">
    <text evidence="1">Belongs to the glycosyl hydrolase 16 family.</text>
</comment>
<dbReference type="SUPFAM" id="SSF49899">
    <property type="entry name" value="Concanavalin A-like lectins/glucanases"/>
    <property type="match status" value="1"/>
</dbReference>
<protein>
    <submittedName>
        <fullName evidence="4">Licheninase</fullName>
    </submittedName>
</protein>
<feature type="chain" id="PRO_5001918284" evidence="2">
    <location>
        <begin position="26"/>
        <end position="334"/>
    </location>
</feature>
<evidence type="ECO:0000256" key="2">
    <source>
        <dbReference type="SAM" id="SignalP"/>
    </source>
</evidence>
<dbReference type="PANTHER" id="PTHR10963">
    <property type="entry name" value="GLYCOSYL HYDROLASE-RELATED"/>
    <property type="match status" value="1"/>
</dbReference>
<evidence type="ECO:0000259" key="3">
    <source>
        <dbReference type="PROSITE" id="PS51762"/>
    </source>
</evidence>
<dbReference type="PROSITE" id="PS51762">
    <property type="entry name" value="GH16_2"/>
    <property type="match status" value="1"/>
</dbReference>